<feature type="transmembrane region" description="Helical" evidence="5">
    <location>
        <begin position="36"/>
        <end position="55"/>
    </location>
</feature>
<evidence type="ECO:0000256" key="3">
    <source>
        <dbReference type="ARBA" id="ARBA00022989"/>
    </source>
</evidence>
<comment type="caution">
    <text evidence="6">The sequence shown here is derived from an EMBL/GenBank/DDBJ whole genome shotgun (WGS) entry which is preliminary data.</text>
</comment>
<dbReference type="EMBL" id="ASRX01000011">
    <property type="protein sequence ID" value="EYF07223.1"/>
    <property type="molecule type" value="Genomic_DNA"/>
</dbReference>
<dbReference type="Proteomes" id="UP000019678">
    <property type="component" value="Unassembled WGS sequence"/>
</dbReference>
<evidence type="ECO:0000256" key="1">
    <source>
        <dbReference type="ARBA" id="ARBA00022475"/>
    </source>
</evidence>
<keyword evidence="7" id="KW-1185">Reference proteome</keyword>
<evidence type="ECO:0000256" key="4">
    <source>
        <dbReference type="ARBA" id="ARBA00023136"/>
    </source>
</evidence>
<evidence type="ECO:0000313" key="7">
    <source>
        <dbReference type="Proteomes" id="UP000019678"/>
    </source>
</evidence>
<dbReference type="GO" id="GO:0005886">
    <property type="term" value="C:plasma membrane"/>
    <property type="evidence" value="ECO:0007669"/>
    <property type="project" value="InterPro"/>
</dbReference>
<evidence type="ECO:0000256" key="5">
    <source>
        <dbReference type="SAM" id="Phobius"/>
    </source>
</evidence>
<organism evidence="6 7">
    <name type="scientific">Chondromyces apiculatus DSM 436</name>
    <dbReference type="NCBI Taxonomy" id="1192034"/>
    <lineage>
        <taxon>Bacteria</taxon>
        <taxon>Pseudomonadati</taxon>
        <taxon>Myxococcota</taxon>
        <taxon>Polyangia</taxon>
        <taxon>Polyangiales</taxon>
        <taxon>Polyangiaceae</taxon>
        <taxon>Chondromyces</taxon>
    </lineage>
</organism>
<sequence>MGILKWALLFAIAAIFAAAMGFGGLSEGFADIAQLLFVVFLVAALAIGVLGFRAYKRLS</sequence>
<evidence type="ECO:0000256" key="2">
    <source>
        <dbReference type="ARBA" id="ARBA00022692"/>
    </source>
</evidence>
<name>A0A017TD56_9BACT</name>
<accession>A0A017TD56</accession>
<keyword evidence="4 5" id="KW-0472">Membrane</keyword>
<protein>
    <submittedName>
        <fullName evidence="6">Uncharacterized protein</fullName>
    </submittedName>
</protein>
<dbReference type="HAMAP" id="MF_01361">
    <property type="entry name" value="UPF0391"/>
    <property type="match status" value="1"/>
</dbReference>
<proteinExistence type="inferred from homology"/>
<dbReference type="RefSeq" id="WP_044238288.1">
    <property type="nucleotide sequence ID" value="NZ_ASRX01000011.1"/>
</dbReference>
<keyword evidence="2 5" id="KW-0812">Transmembrane</keyword>
<evidence type="ECO:0000313" key="6">
    <source>
        <dbReference type="EMBL" id="EYF07223.1"/>
    </source>
</evidence>
<reference evidence="6 7" key="1">
    <citation type="submission" date="2013-05" db="EMBL/GenBank/DDBJ databases">
        <title>Genome assembly of Chondromyces apiculatus DSM 436.</title>
        <authorList>
            <person name="Sharma G."/>
            <person name="Khatri I."/>
            <person name="Kaur C."/>
            <person name="Mayilraj S."/>
            <person name="Subramanian S."/>
        </authorList>
    </citation>
    <scope>NUCLEOTIDE SEQUENCE [LARGE SCALE GENOMIC DNA]</scope>
    <source>
        <strain evidence="6 7">DSM 436</strain>
    </source>
</reference>
<keyword evidence="1" id="KW-1003">Cell membrane</keyword>
<gene>
    <name evidence="6" type="ORF">CAP_0702</name>
</gene>
<dbReference type="Pfam" id="PF07043">
    <property type="entry name" value="DUF1328"/>
    <property type="match status" value="1"/>
</dbReference>
<dbReference type="PIRSF" id="PIRSF036466">
    <property type="entry name" value="UCP036466"/>
    <property type="match status" value="1"/>
</dbReference>
<dbReference type="STRING" id="1192034.CAP_0702"/>
<dbReference type="AlphaFoldDB" id="A0A017TD56"/>
<keyword evidence="3 5" id="KW-1133">Transmembrane helix</keyword>
<dbReference type="InterPro" id="IPR009760">
    <property type="entry name" value="DUF1328"/>
</dbReference>